<dbReference type="CTD" id="608"/>
<dbReference type="GeneID" id="105982042"/>
<dbReference type="PANTHER" id="PTHR20437">
    <property type="entry name" value="TUMOR NECROSIS FACTOR RECEPTOR SUBFAMILY MEMBER 13/17"/>
    <property type="match status" value="1"/>
</dbReference>
<keyword evidence="5" id="KW-0675">Receptor</keyword>
<dbReference type="Gene3D" id="4.10.1290.10">
    <property type="entry name" value="Tumor necrosis factor receptor superfamily"/>
    <property type="match status" value="1"/>
</dbReference>
<feature type="signal peptide" evidence="2">
    <location>
        <begin position="1"/>
        <end position="21"/>
    </location>
</feature>
<dbReference type="PRINTS" id="PR01967">
    <property type="entry name" value="TNFACTORR17"/>
</dbReference>
<dbReference type="InterPro" id="IPR022320">
    <property type="entry name" value="TNFR_17"/>
</dbReference>
<evidence type="ECO:0000259" key="3">
    <source>
        <dbReference type="Pfam" id="PF09257"/>
    </source>
</evidence>
<organism evidence="4 5">
    <name type="scientific">Dipodomys ordii</name>
    <name type="common">Ord's kangaroo rat</name>
    <dbReference type="NCBI Taxonomy" id="10020"/>
    <lineage>
        <taxon>Eukaryota</taxon>
        <taxon>Metazoa</taxon>
        <taxon>Chordata</taxon>
        <taxon>Craniata</taxon>
        <taxon>Vertebrata</taxon>
        <taxon>Euteleostomi</taxon>
        <taxon>Mammalia</taxon>
        <taxon>Eutheria</taxon>
        <taxon>Euarchontoglires</taxon>
        <taxon>Glires</taxon>
        <taxon>Rodentia</taxon>
        <taxon>Castorimorpha</taxon>
        <taxon>Heteromyidae</taxon>
        <taxon>Dipodomyinae</taxon>
        <taxon>Dipodomys</taxon>
    </lineage>
</organism>
<protein>
    <submittedName>
        <fullName evidence="5">Tumor necrosis factor receptor superfamily member 17 isoform X1</fullName>
    </submittedName>
</protein>
<dbReference type="InParanoid" id="A0A1S3ER82"/>
<dbReference type="STRING" id="10020.ENSDORP00000021713"/>
<evidence type="ECO:0000256" key="2">
    <source>
        <dbReference type="SAM" id="SignalP"/>
    </source>
</evidence>
<dbReference type="KEGG" id="dord:105982042"/>
<feature type="chain" id="PRO_5010211696" evidence="2">
    <location>
        <begin position="22"/>
        <end position="198"/>
    </location>
</feature>
<dbReference type="InterPro" id="IPR043521">
    <property type="entry name" value="TNFR_13C/17"/>
</dbReference>
<evidence type="ECO:0000256" key="1">
    <source>
        <dbReference type="SAM" id="Phobius"/>
    </source>
</evidence>
<dbReference type="SUPFAM" id="SSF57586">
    <property type="entry name" value="TNF receptor-like"/>
    <property type="match status" value="1"/>
</dbReference>
<dbReference type="InterPro" id="IPR015337">
    <property type="entry name" value="BCMA_Tall-1-bd"/>
</dbReference>
<dbReference type="RefSeq" id="XP_012866908.1">
    <property type="nucleotide sequence ID" value="XM_013011454.1"/>
</dbReference>
<gene>
    <name evidence="5" type="primary">Tnfrsf17</name>
</gene>
<name>A0A1S3ER82_DIPOR</name>
<evidence type="ECO:0000313" key="4">
    <source>
        <dbReference type="Proteomes" id="UP000081671"/>
    </source>
</evidence>
<keyword evidence="1" id="KW-1133">Transmembrane helix</keyword>
<accession>A0A1S3ER82</accession>
<dbReference type="AlphaFoldDB" id="A0A1S3ER82"/>
<dbReference type="Pfam" id="PF09257">
    <property type="entry name" value="BCMA-Tall_bind"/>
    <property type="match status" value="1"/>
</dbReference>
<dbReference type="Proteomes" id="UP000081671">
    <property type="component" value="Unplaced"/>
</dbReference>
<sequence>MSSSSFCLHFLAAATTQLQMAQQCLQSEYFDNLLYVCKPCHLRCSKAPPAPCQQFCNASITSSAKSSNAVLWTCLGFFLIVSLAVFMLMILLKKMNSKPLKEEFKNTGSVLLDMADADLDSRPGDDAILPRSLGYTVEECTCEECTRNKAKADSDHIFPLPATEEGATALVTTKTDGDCRSLSSTPGVAVMEKQVSAR</sequence>
<dbReference type="CDD" id="cd13414">
    <property type="entry name" value="TNFRSF17"/>
    <property type="match status" value="1"/>
</dbReference>
<reference evidence="5" key="1">
    <citation type="submission" date="2025-08" db="UniProtKB">
        <authorList>
            <consortium name="RefSeq"/>
        </authorList>
    </citation>
    <scope>IDENTIFICATION</scope>
    <source>
        <tissue evidence="5">Kidney</tissue>
    </source>
</reference>
<dbReference type="GO" id="GO:0038023">
    <property type="term" value="F:signaling receptor activity"/>
    <property type="evidence" value="ECO:0007669"/>
    <property type="project" value="InterPro"/>
</dbReference>
<dbReference type="PANTHER" id="PTHR20437:SF0">
    <property type="entry name" value="TUMOR NECROSIS FACTOR RECEPTOR SUPERFAMILY MEMBER 17"/>
    <property type="match status" value="1"/>
</dbReference>
<dbReference type="OrthoDB" id="9894478at2759"/>
<keyword evidence="1" id="KW-0812">Transmembrane</keyword>
<evidence type="ECO:0000313" key="5">
    <source>
        <dbReference type="RefSeq" id="XP_012866908.1"/>
    </source>
</evidence>
<dbReference type="GO" id="GO:0033209">
    <property type="term" value="P:tumor necrosis factor-mediated signaling pathway"/>
    <property type="evidence" value="ECO:0007669"/>
    <property type="project" value="InterPro"/>
</dbReference>
<dbReference type="FunCoup" id="A0A1S3ER82">
    <property type="interactions" value="298"/>
</dbReference>
<keyword evidence="2" id="KW-0732">Signal</keyword>
<feature type="transmembrane region" description="Helical" evidence="1">
    <location>
        <begin position="69"/>
        <end position="92"/>
    </location>
</feature>
<proteinExistence type="predicted"/>
<feature type="domain" description="BCMA TALL-1 binding" evidence="3">
    <location>
        <begin position="24"/>
        <end position="59"/>
    </location>
</feature>
<keyword evidence="4" id="KW-1185">Reference proteome</keyword>
<keyword evidence="1" id="KW-0472">Membrane</keyword>